<organism evidence="1 2">
    <name type="scientific">Solanum commersonii</name>
    <name type="common">Commerson's wild potato</name>
    <name type="synonym">Commerson's nightshade</name>
    <dbReference type="NCBI Taxonomy" id="4109"/>
    <lineage>
        <taxon>Eukaryota</taxon>
        <taxon>Viridiplantae</taxon>
        <taxon>Streptophyta</taxon>
        <taxon>Embryophyta</taxon>
        <taxon>Tracheophyta</taxon>
        <taxon>Spermatophyta</taxon>
        <taxon>Magnoliopsida</taxon>
        <taxon>eudicotyledons</taxon>
        <taxon>Gunneridae</taxon>
        <taxon>Pentapetalae</taxon>
        <taxon>asterids</taxon>
        <taxon>lamiids</taxon>
        <taxon>Solanales</taxon>
        <taxon>Solanaceae</taxon>
        <taxon>Solanoideae</taxon>
        <taxon>Solaneae</taxon>
        <taxon>Solanum</taxon>
    </lineage>
</organism>
<dbReference type="EMBL" id="JACXVP010000012">
    <property type="protein sequence ID" value="KAG5572065.1"/>
    <property type="molecule type" value="Genomic_DNA"/>
</dbReference>
<sequence length="129" mass="15228">MIVQCQRQFHQSEEWCLGDITFHKLKFLKLVFLDISRWDASDESFTLLETLVISWCDNFEEIPLSSADIPTLKQIRWDASEESFALLETRVIKECYNLEKIPLSFVDIPTLRHIKLIRCKEKISGGFRF</sequence>
<protein>
    <submittedName>
        <fullName evidence="1">Uncharacterized protein</fullName>
    </submittedName>
</protein>
<gene>
    <name evidence="1" type="ORF">H5410_061831</name>
</gene>
<dbReference type="OrthoDB" id="1304698at2759"/>
<dbReference type="Gene3D" id="3.80.10.10">
    <property type="entry name" value="Ribonuclease Inhibitor"/>
    <property type="match status" value="1"/>
</dbReference>
<dbReference type="PANTHER" id="PTHR15140:SF44">
    <property type="entry name" value="LATE BLIGHT RESISTANCE PROTEIN HOMOLOG R1B-23 ISOFORM X1"/>
    <property type="match status" value="1"/>
</dbReference>
<proteinExistence type="predicted"/>
<reference evidence="1 2" key="1">
    <citation type="submission" date="2020-09" db="EMBL/GenBank/DDBJ databases">
        <title>De no assembly of potato wild relative species, Solanum commersonii.</title>
        <authorList>
            <person name="Cho K."/>
        </authorList>
    </citation>
    <scope>NUCLEOTIDE SEQUENCE [LARGE SCALE GENOMIC DNA]</scope>
    <source>
        <strain evidence="1">LZ3.2</strain>
        <tissue evidence="1">Leaf</tissue>
    </source>
</reference>
<dbReference type="AlphaFoldDB" id="A0A9J5W923"/>
<dbReference type="SUPFAM" id="SSF52047">
    <property type="entry name" value="RNI-like"/>
    <property type="match status" value="1"/>
</dbReference>
<accession>A0A9J5W923</accession>
<evidence type="ECO:0000313" key="1">
    <source>
        <dbReference type="EMBL" id="KAG5572065.1"/>
    </source>
</evidence>
<keyword evidence="2" id="KW-1185">Reference proteome</keyword>
<dbReference type="InterPro" id="IPR032675">
    <property type="entry name" value="LRR_dom_sf"/>
</dbReference>
<dbReference type="PANTHER" id="PTHR15140">
    <property type="entry name" value="TUBULIN-SPECIFIC CHAPERONE E"/>
    <property type="match status" value="1"/>
</dbReference>
<comment type="caution">
    <text evidence="1">The sequence shown here is derived from an EMBL/GenBank/DDBJ whole genome shotgun (WGS) entry which is preliminary data.</text>
</comment>
<name>A0A9J5W923_SOLCO</name>
<evidence type="ECO:0000313" key="2">
    <source>
        <dbReference type="Proteomes" id="UP000824120"/>
    </source>
</evidence>
<dbReference type="Proteomes" id="UP000824120">
    <property type="component" value="Chromosome 12"/>
</dbReference>